<keyword evidence="5" id="KW-0560">Oxidoreductase</keyword>
<dbReference type="GO" id="GO:0050660">
    <property type="term" value="F:flavin adenine dinucleotide binding"/>
    <property type="evidence" value="ECO:0007669"/>
    <property type="project" value="InterPro"/>
</dbReference>
<evidence type="ECO:0000256" key="5">
    <source>
        <dbReference type="ARBA" id="ARBA00023002"/>
    </source>
</evidence>
<dbReference type="InterPro" id="IPR036250">
    <property type="entry name" value="AcylCo_DH-like_C"/>
</dbReference>
<gene>
    <name evidence="8" type="ORF">HGA08_30415</name>
</gene>
<feature type="domain" description="Acyl-CoA dehydrogenase/oxidase C-terminal" evidence="6">
    <location>
        <begin position="201"/>
        <end position="331"/>
    </location>
</feature>
<feature type="domain" description="Acyl-CoA dehydrogenase/oxidase N-terminal" evidence="7">
    <location>
        <begin position="29"/>
        <end position="88"/>
    </location>
</feature>
<evidence type="ECO:0000256" key="3">
    <source>
        <dbReference type="ARBA" id="ARBA00022630"/>
    </source>
</evidence>
<protein>
    <submittedName>
        <fullName evidence="8">Acyl-CoA/acyl-ACP dehydrogenase</fullName>
    </submittedName>
</protein>
<keyword evidence="3" id="KW-0285">Flavoprotein</keyword>
<evidence type="ECO:0000259" key="6">
    <source>
        <dbReference type="Pfam" id="PF00441"/>
    </source>
</evidence>
<dbReference type="AlphaFoldDB" id="A0A846YBC9"/>
<dbReference type="PANTHER" id="PTHR43884">
    <property type="entry name" value="ACYL-COA DEHYDROGENASE"/>
    <property type="match status" value="1"/>
</dbReference>
<dbReference type="GO" id="GO:0003995">
    <property type="term" value="F:acyl-CoA dehydrogenase activity"/>
    <property type="evidence" value="ECO:0007669"/>
    <property type="project" value="TreeGrafter"/>
</dbReference>
<dbReference type="EMBL" id="JAAXOP010000031">
    <property type="protein sequence ID" value="NKY54498.1"/>
    <property type="molecule type" value="Genomic_DNA"/>
</dbReference>
<proteinExistence type="inferred from homology"/>
<sequence length="366" mass="37554">MNHPNPELAAAVTEMVDRIGIDTDSPAAGIDTALWDVLADAGFTAIGIPEAHGGSAGTCADALSVVHAAAARGAVTMAIEHTVLASRLLAECTGAAATDPCTLVVADNRCGTQEIDGATVLHGVVTGVVHGRDAARLIVLLEPRTATTRPSIAVIAMNAPGVTVHPGTDLLGIALDDVHFEAAPVELHTDSAVGAAELTERGALAYAVALAAAAGTVRDRTLQYVGERTQFGRPLAKFQAVQQRLAGLAAAAELMSTAGTAAIDALAADPPRRRSTVAAAKVVTSGSAHDVAAAGHQLHGAIGFTAEHSLGRFTTALWSGRERYGSEQYWAEVLAGQILDEDTDPWDIVVGIELDGEPDAAEGNRR</sequence>
<dbReference type="Gene3D" id="1.10.540.10">
    <property type="entry name" value="Acyl-CoA dehydrogenase/oxidase, N-terminal domain"/>
    <property type="match status" value="1"/>
</dbReference>
<evidence type="ECO:0000313" key="9">
    <source>
        <dbReference type="Proteomes" id="UP000565711"/>
    </source>
</evidence>
<comment type="caution">
    <text evidence="8">The sequence shown here is derived from an EMBL/GenBank/DDBJ whole genome shotgun (WGS) entry which is preliminary data.</text>
</comment>
<comment type="similarity">
    <text evidence="2">Belongs to the acyl-CoA dehydrogenase family.</text>
</comment>
<dbReference type="InterPro" id="IPR013786">
    <property type="entry name" value="AcylCoA_DH/ox_N"/>
</dbReference>
<name>A0A846YBC9_9NOCA</name>
<dbReference type="SUPFAM" id="SSF56645">
    <property type="entry name" value="Acyl-CoA dehydrogenase NM domain-like"/>
    <property type="match status" value="1"/>
</dbReference>
<dbReference type="InterPro" id="IPR037069">
    <property type="entry name" value="AcylCoA_DH/ox_N_sf"/>
</dbReference>
<dbReference type="Proteomes" id="UP000565711">
    <property type="component" value="Unassembled WGS sequence"/>
</dbReference>
<dbReference type="Pfam" id="PF00441">
    <property type="entry name" value="Acyl-CoA_dh_1"/>
    <property type="match status" value="1"/>
</dbReference>
<accession>A0A846YBC9</accession>
<keyword evidence="4" id="KW-0274">FAD</keyword>
<dbReference type="Gene3D" id="1.20.140.10">
    <property type="entry name" value="Butyryl-CoA Dehydrogenase, subunit A, domain 3"/>
    <property type="match status" value="1"/>
</dbReference>
<dbReference type="RefSeq" id="WP_067882126.1">
    <property type="nucleotide sequence ID" value="NZ_JAAXOP010000031.1"/>
</dbReference>
<dbReference type="InterPro" id="IPR009075">
    <property type="entry name" value="AcylCo_DH/oxidase_C"/>
</dbReference>
<evidence type="ECO:0000256" key="4">
    <source>
        <dbReference type="ARBA" id="ARBA00022827"/>
    </source>
</evidence>
<dbReference type="PANTHER" id="PTHR43884:SF20">
    <property type="entry name" value="ACYL-COA DEHYDROGENASE FADE28"/>
    <property type="match status" value="1"/>
</dbReference>
<evidence type="ECO:0000256" key="1">
    <source>
        <dbReference type="ARBA" id="ARBA00001974"/>
    </source>
</evidence>
<evidence type="ECO:0000256" key="2">
    <source>
        <dbReference type="ARBA" id="ARBA00009347"/>
    </source>
</evidence>
<dbReference type="Pfam" id="PF02771">
    <property type="entry name" value="Acyl-CoA_dh_N"/>
    <property type="match status" value="1"/>
</dbReference>
<evidence type="ECO:0000313" key="8">
    <source>
        <dbReference type="EMBL" id="NKY54498.1"/>
    </source>
</evidence>
<dbReference type="SUPFAM" id="SSF47203">
    <property type="entry name" value="Acyl-CoA dehydrogenase C-terminal domain-like"/>
    <property type="match status" value="1"/>
</dbReference>
<keyword evidence="9" id="KW-1185">Reference proteome</keyword>
<organism evidence="8 9">
    <name type="scientific">Nocardia vermiculata</name>
    <dbReference type="NCBI Taxonomy" id="257274"/>
    <lineage>
        <taxon>Bacteria</taxon>
        <taxon>Bacillati</taxon>
        <taxon>Actinomycetota</taxon>
        <taxon>Actinomycetes</taxon>
        <taxon>Mycobacteriales</taxon>
        <taxon>Nocardiaceae</taxon>
        <taxon>Nocardia</taxon>
    </lineage>
</organism>
<evidence type="ECO:0000259" key="7">
    <source>
        <dbReference type="Pfam" id="PF02771"/>
    </source>
</evidence>
<dbReference type="InterPro" id="IPR009100">
    <property type="entry name" value="AcylCoA_DH/oxidase_NM_dom_sf"/>
</dbReference>
<reference evidence="8 9" key="1">
    <citation type="submission" date="2020-04" db="EMBL/GenBank/DDBJ databases">
        <title>MicrobeNet Type strains.</title>
        <authorList>
            <person name="Nicholson A.C."/>
        </authorList>
    </citation>
    <scope>NUCLEOTIDE SEQUENCE [LARGE SCALE GENOMIC DNA]</scope>
    <source>
        <strain evidence="8 9">JCM 12354</strain>
    </source>
</reference>
<comment type="cofactor">
    <cofactor evidence="1">
        <name>FAD</name>
        <dbReference type="ChEBI" id="CHEBI:57692"/>
    </cofactor>
</comment>